<evidence type="ECO:0000256" key="1">
    <source>
        <dbReference type="ARBA" id="ARBA00009921"/>
    </source>
</evidence>
<dbReference type="SUPFAM" id="SSF53098">
    <property type="entry name" value="Ribonuclease H-like"/>
    <property type="match status" value="1"/>
</dbReference>
<dbReference type="GO" id="GO:0003676">
    <property type="term" value="F:nucleic acid binding"/>
    <property type="evidence" value="ECO:0007669"/>
    <property type="project" value="InterPro"/>
</dbReference>
<dbReference type="InterPro" id="IPR022894">
    <property type="entry name" value="Oligoribonuclease"/>
</dbReference>
<dbReference type="OrthoDB" id="270189at2759"/>
<keyword evidence="4" id="KW-0269">Exonuclease</keyword>
<dbReference type="CDD" id="cd06135">
    <property type="entry name" value="Orn"/>
    <property type="match status" value="1"/>
</dbReference>
<feature type="compositionally biased region" description="Low complexity" evidence="5">
    <location>
        <begin position="1"/>
        <end position="16"/>
    </location>
</feature>
<gene>
    <name evidence="7" type="ORF">B0T10DRAFT_453852</name>
</gene>
<dbReference type="NCBIfam" id="NF003765">
    <property type="entry name" value="PRK05359.1"/>
    <property type="match status" value="1"/>
</dbReference>
<reference evidence="7 8" key="1">
    <citation type="journal article" date="2021" name="Nat. Commun.">
        <title>Genetic determinants of endophytism in the Arabidopsis root mycobiome.</title>
        <authorList>
            <person name="Mesny F."/>
            <person name="Miyauchi S."/>
            <person name="Thiergart T."/>
            <person name="Pickel B."/>
            <person name="Atanasova L."/>
            <person name="Karlsson M."/>
            <person name="Huettel B."/>
            <person name="Barry K.W."/>
            <person name="Haridas S."/>
            <person name="Chen C."/>
            <person name="Bauer D."/>
            <person name="Andreopoulos W."/>
            <person name="Pangilinan J."/>
            <person name="LaButti K."/>
            <person name="Riley R."/>
            <person name="Lipzen A."/>
            <person name="Clum A."/>
            <person name="Drula E."/>
            <person name="Henrissat B."/>
            <person name="Kohler A."/>
            <person name="Grigoriev I.V."/>
            <person name="Martin F.M."/>
            <person name="Hacquard S."/>
        </authorList>
    </citation>
    <scope>NUCLEOTIDE SEQUENCE [LARGE SCALE GENOMIC DNA]</scope>
    <source>
        <strain evidence="7 8">MPI-CAGE-CH-0241</strain>
    </source>
</reference>
<dbReference type="GO" id="GO:0000175">
    <property type="term" value="F:3'-5'-RNA exonuclease activity"/>
    <property type="evidence" value="ECO:0007669"/>
    <property type="project" value="InterPro"/>
</dbReference>
<evidence type="ECO:0000313" key="8">
    <source>
        <dbReference type="Proteomes" id="UP000777438"/>
    </source>
</evidence>
<feature type="domain" description="Exonuclease" evidence="6">
    <location>
        <begin position="28"/>
        <end position="206"/>
    </location>
</feature>
<dbReference type="Pfam" id="PF00929">
    <property type="entry name" value="RNase_T"/>
    <property type="match status" value="1"/>
</dbReference>
<dbReference type="InterPro" id="IPR013520">
    <property type="entry name" value="Ribonucl_H"/>
</dbReference>
<keyword evidence="2" id="KW-0540">Nuclease</keyword>
<dbReference type="SMART" id="SM00479">
    <property type="entry name" value="EXOIII"/>
    <property type="match status" value="1"/>
</dbReference>
<dbReference type="InterPro" id="IPR036397">
    <property type="entry name" value="RNaseH_sf"/>
</dbReference>
<evidence type="ECO:0000256" key="5">
    <source>
        <dbReference type="SAM" id="MobiDB-lite"/>
    </source>
</evidence>
<evidence type="ECO:0000256" key="4">
    <source>
        <dbReference type="ARBA" id="ARBA00022839"/>
    </source>
</evidence>
<dbReference type="FunFam" id="3.30.420.10:FF:000003">
    <property type="entry name" value="Oligoribonuclease"/>
    <property type="match status" value="1"/>
</dbReference>
<dbReference type="Proteomes" id="UP000777438">
    <property type="component" value="Unassembled WGS sequence"/>
</dbReference>
<evidence type="ECO:0000256" key="2">
    <source>
        <dbReference type="ARBA" id="ARBA00022722"/>
    </source>
</evidence>
<comment type="caution">
    <text evidence="7">The sequence shown here is derived from an EMBL/GenBank/DDBJ whole genome shotgun (WGS) entry which is preliminary data.</text>
</comment>
<proteinExistence type="inferred from homology"/>
<dbReference type="AlphaFoldDB" id="A0A9P8WG84"/>
<protein>
    <submittedName>
        <fullName evidence="7">Ribonuclease H-like domain-containing protein</fullName>
    </submittedName>
</protein>
<evidence type="ECO:0000259" key="6">
    <source>
        <dbReference type="SMART" id="SM00479"/>
    </source>
</evidence>
<keyword evidence="8" id="KW-1185">Reference proteome</keyword>
<dbReference type="Gene3D" id="3.30.420.10">
    <property type="entry name" value="Ribonuclease H-like superfamily/Ribonuclease H"/>
    <property type="match status" value="1"/>
</dbReference>
<dbReference type="PANTHER" id="PTHR11046:SF0">
    <property type="entry name" value="OLIGORIBONUCLEASE, MITOCHONDRIAL"/>
    <property type="match status" value="1"/>
</dbReference>
<dbReference type="InterPro" id="IPR012337">
    <property type="entry name" value="RNaseH-like_sf"/>
</dbReference>
<organism evidence="7 8">
    <name type="scientific">Thelonectria olida</name>
    <dbReference type="NCBI Taxonomy" id="1576542"/>
    <lineage>
        <taxon>Eukaryota</taxon>
        <taxon>Fungi</taxon>
        <taxon>Dikarya</taxon>
        <taxon>Ascomycota</taxon>
        <taxon>Pezizomycotina</taxon>
        <taxon>Sordariomycetes</taxon>
        <taxon>Hypocreomycetidae</taxon>
        <taxon>Hypocreales</taxon>
        <taxon>Nectriaceae</taxon>
        <taxon>Thelonectria</taxon>
    </lineage>
</organism>
<dbReference type="GO" id="GO:0005739">
    <property type="term" value="C:mitochondrion"/>
    <property type="evidence" value="ECO:0007669"/>
    <property type="project" value="TreeGrafter"/>
</dbReference>
<feature type="region of interest" description="Disordered" evidence="5">
    <location>
        <begin position="1"/>
        <end position="24"/>
    </location>
</feature>
<evidence type="ECO:0000256" key="3">
    <source>
        <dbReference type="ARBA" id="ARBA00022801"/>
    </source>
</evidence>
<dbReference type="EMBL" id="JAGPYM010000002">
    <property type="protein sequence ID" value="KAH6898526.1"/>
    <property type="molecule type" value="Genomic_DNA"/>
</dbReference>
<comment type="similarity">
    <text evidence="1">Belongs to the oligoribonuclease family.</text>
</comment>
<dbReference type="PANTHER" id="PTHR11046">
    <property type="entry name" value="OLIGORIBONUCLEASE, MITOCHONDRIAL"/>
    <property type="match status" value="1"/>
</dbReference>
<name>A0A9P8WG84_9HYPO</name>
<keyword evidence="3" id="KW-0378">Hydrolase</keyword>
<evidence type="ECO:0000313" key="7">
    <source>
        <dbReference type="EMBL" id="KAH6898526.1"/>
    </source>
</evidence>
<sequence>MDTPQEAASAAAETQAVDNQPKSASDDPLVWIDCEMTGLDPDTEEILEIYCIITTGNLEILDEEGFHAIVHWPKERMDQMDEWCTRTHENTGLTAAVLASETTPQQAADALYDYVTRFIPEKKRGLLAGNSIHADRAFLRQEPYKKVAKHLHHRLLDVSTIKEAARRWCAKRIVNKVPNKKGTHKARDDILESIAEAKYYRDAIFRPTFDGHPGLKKGGKQNKK</sequence>
<accession>A0A9P8WG84</accession>